<organism evidence="1 2">
    <name type="scientific">Tsukamurella pseudospumae</name>
    <dbReference type="NCBI Taxonomy" id="239498"/>
    <lineage>
        <taxon>Bacteria</taxon>
        <taxon>Bacillati</taxon>
        <taxon>Actinomycetota</taxon>
        <taxon>Actinomycetes</taxon>
        <taxon>Mycobacteriales</taxon>
        <taxon>Tsukamurellaceae</taxon>
        <taxon>Tsukamurella</taxon>
    </lineage>
</organism>
<gene>
    <name evidence="1" type="ORF">AXK60_15755</name>
</gene>
<dbReference type="InterPro" id="IPR018775">
    <property type="entry name" value="RlaP"/>
</dbReference>
<evidence type="ECO:0000313" key="1">
    <source>
        <dbReference type="EMBL" id="KXP03292.1"/>
    </source>
</evidence>
<dbReference type="AlphaFoldDB" id="A0A137ZYP1"/>
<dbReference type="Proteomes" id="UP000070258">
    <property type="component" value="Unassembled WGS sequence"/>
</dbReference>
<name>A0A137ZYP1_9ACTN</name>
<comment type="caution">
    <text evidence="1">The sequence shown here is derived from an EMBL/GenBank/DDBJ whole genome shotgun (WGS) entry which is preliminary data.</text>
</comment>
<accession>A0A137ZYP1</accession>
<dbReference type="EMBL" id="LSRF01000058">
    <property type="protein sequence ID" value="KXP03292.1"/>
    <property type="molecule type" value="Genomic_DNA"/>
</dbReference>
<dbReference type="PANTHER" id="PTHR34817">
    <property type="entry name" value="NUCLEOTIDYLTRANSFERASE"/>
    <property type="match status" value="1"/>
</dbReference>
<reference evidence="2" key="1">
    <citation type="submission" date="2016-02" db="EMBL/GenBank/DDBJ databases">
        <authorList>
            <person name="Wen L."/>
            <person name="He K."/>
            <person name="Yang H."/>
        </authorList>
    </citation>
    <scope>NUCLEOTIDE SEQUENCE [LARGE SCALE GENOMIC DNA]</scope>
    <source>
        <strain evidence="2">JCM 15929</strain>
    </source>
</reference>
<dbReference type="STRING" id="239498.AXK60_15755"/>
<evidence type="ECO:0000313" key="2">
    <source>
        <dbReference type="Proteomes" id="UP000070258"/>
    </source>
</evidence>
<sequence length="260" mass="29171">MTDRKNVEYGDRDVALQGEILRTVVGSGVHGIAIAGTDDHDELGVYVEPPESLLGVEEHRPDYIWRTQPEGVRSGPGDTDLVMYSLRKYLRLAVKGNPTVLLPLYAPEESVITATDLGRSLRELRAAFLSRQAVERFLGYMHSQHERMLGRANGVPNRPELVERYGWDVKYGSHALRLAYQGYEIARFGTLTLPMPAEQREHVLAVKRGEVPRAAVSAAIGVLERQVRELLDRGTPLPEQADTGRITAWAVATQRVHWEW</sequence>
<dbReference type="RefSeq" id="WP_068573933.1">
    <property type="nucleotide sequence ID" value="NZ_LSRF01000058.1"/>
</dbReference>
<proteinExistence type="predicted"/>
<protein>
    <submittedName>
        <fullName evidence="1">Nucleotidyltransferase</fullName>
    </submittedName>
</protein>
<dbReference type="OrthoDB" id="243791at2"/>
<dbReference type="Pfam" id="PF10127">
    <property type="entry name" value="RlaP"/>
    <property type="match status" value="1"/>
</dbReference>
<dbReference type="PANTHER" id="PTHR34817:SF1">
    <property type="entry name" value="NUCLEOTIDYLTRANSFERASE"/>
    <property type="match status" value="1"/>
</dbReference>